<dbReference type="InterPro" id="IPR012337">
    <property type="entry name" value="RNaseH-like_sf"/>
</dbReference>
<evidence type="ECO:0000313" key="18">
    <source>
        <dbReference type="EMBL" id="BDB95983.1"/>
    </source>
</evidence>
<comment type="catalytic activity">
    <reaction evidence="1 14 15 16">
        <text>Endonucleolytic cleavage to 5'-phosphomonoester.</text>
        <dbReference type="EC" id="3.1.26.4"/>
    </reaction>
</comment>
<comment type="cofactor">
    <cofactor evidence="14 15">
        <name>Mn(2+)</name>
        <dbReference type="ChEBI" id="CHEBI:29035"/>
    </cofactor>
    <cofactor evidence="14 15">
        <name>Mg(2+)</name>
        <dbReference type="ChEBI" id="CHEBI:18420"/>
    </cofactor>
    <text evidence="14 15">Manganese or magnesium. Binds 1 divalent metal ion per monomer in the absence of substrate. May bind a second metal ion after substrate binding.</text>
</comment>
<keyword evidence="19" id="KW-1185">Reference proteome</keyword>
<dbReference type="EMBL" id="AP025225">
    <property type="protein sequence ID" value="BDB95983.1"/>
    <property type="molecule type" value="Genomic_DNA"/>
</dbReference>
<dbReference type="HAMAP" id="MF_00052_B">
    <property type="entry name" value="RNase_HII_B"/>
    <property type="match status" value="1"/>
</dbReference>
<evidence type="ECO:0000256" key="7">
    <source>
        <dbReference type="ARBA" id="ARBA00019179"/>
    </source>
</evidence>
<dbReference type="PANTHER" id="PTHR10954">
    <property type="entry name" value="RIBONUCLEASE H2 SUBUNIT A"/>
    <property type="match status" value="1"/>
</dbReference>
<gene>
    <name evidence="14 18" type="primary">rnhB</name>
    <name evidence="18" type="ORF">HYD_1160</name>
</gene>
<feature type="domain" description="RNase H type-2" evidence="17">
    <location>
        <begin position="14"/>
        <end position="209"/>
    </location>
</feature>
<feature type="binding site" evidence="14 15">
    <location>
        <position position="117"/>
    </location>
    <ligand>
        <name>a divalent metal cation</name>
        <dbReference type="ChEBI" id="CHEBI:60240"/>
    </ligand>
</feature>
<evidence type="ECO:0000256" key="13">
    <source>
        <dbReference type="ARBA" id="ARBA00023211"/>
    </source>
</evidence>
<dbReference type="SUPFAM" id="SSF53098">
    <property type="entry name" value="Ribonuclease H-like"/>
    <property type="match status" value="1"/>
</dbReference>
<dbReference type="NCBIfam" id="NF000595">
    <property type="entry name" value="PRK00015.1-3"/>
    <property type="match status" value="1"/>
</dbReference>
<dbReference type="InterPro" id="IPR024567">
    <property type="entry name" value="RNase_HII/HIII_dom"/>
</dbReference>
<dbReference type="PANTHER" id="PTHR10954:SF18">
    <property type="entry name" value="RIBONUCLEASE HII"/>
    <property type="match status" value="1"/>
</dbReference>
<keyword evidence="10 14" id="KW-0479">Metal-binding</keyword>
<dbReference type="CDD" id="cd07182">
    <property type="entry name" value="RNase_HII_bacteria_HII_like"/>
    <property type="match status" value="1"/>
</dbReference>
<dbReference type="PROSITE" id="PS51975">
    <property type="entry name" value="RNASE_H_2"/>
    <property type="match status" value="1"/>
</dbReference>
<evidence type="ECO:0000256" key="6">
    <source>
        <dbReference type="ARBA" id="ARBA00012180"/>
    </source>
</evidence>
<keyword evidence="12 14" id="KW-0378">Hydrolase</keyword>
<feature type="binding site" evidence="14 15">
    <location>
        <position position="20"/>
    </location>
    <ligand>
        <name>a divalent metal cation</name>
        <dbReference type="ChEBI" id="CHEBI:60240"/>
    </ligand>
</feature>
<evidence type="ECO:0000256" key="14">
    <source>
        <dbReference type="HAMAP-Rule" id="MF_00052"/>
    </source>
</evidence>
<protein>
    <recommendedName>
        <fullName evidence="7 14">Ribonuclease HII</fullName>
        <shortName evidence="14">RNase HII</shortName>
        <ecNumber evidence="6 14">3.1.26.4</ecNumber>
    </recommendedName>
</protein>
<dbReference type="InterPro" id="IPR036397">
    <property type="entry name" value="RNaseH_sf"/>
</dbReference>
<comment type="cofactor">
    <cofactor evidence="2">
        <name>Mg(2+)</name>
        <dbReference type="ChEBI" id="CHEBI:18420"/>
    </cofactor>
</comment>
<name>A0ABM7V915_9PROT</name>
<dbReference type="Gene3D" id="3.30.420.10">
    <property type="entry name" value="Ribonuclease H-like superfamily/Ribonuclease H"/>
    <property type="match status" value="1"/>
</dbReference>
<evidence type="ECO:0000256" key="15">
    <source>
        <dbReference type="PROSITE-ProRule" id="PRU01319"/>
    </source>
</evidence>
<dbReference type="EC" id="3.1.26.4" evidence="6 14"/>
<sequence>MANPDFHIERGIGGLVAGIDEVGYGALAGPVVAAAVVFHSYDISESLANSINDSKVLSASNRVRAYGMISSSSSCSYAVGIAEVDEINCINVLQATFLAMKRAYKSLSSDVGHLIIDGNKKSDIFDLPHSTVVCADKKSTSVAAASIIAKVTRDKMMADLGELYPQFNWKKNKGYGTKEHMGAILTHGPTELHRRYYKPFINFSENIIM</sequence>
<keyword evidence="13 14" id="KW-0464">Manganese</keyword>
<reference evidence="18" key="1">
    <citation type="submission" date="2021-10" db="EMBL/GenBank/DDBJ databases">
        <title>Genome Sequence of The Candidatus Hydrogeosomobacter endosymbioticus, an Intracellular Bacterial Symbiont of the Anaerobic Ciliate GW7.</title>
        <authorList>
            <person name="Shiohama Y."/>
            <person name="Shinzato N."/>
        </authorList>
    </citation>
    <scope>NUCLEOTIDE SEQUENCE [LARGE SCALE GENOMIC DNA]</scope>
    <source>
        <strain evidence="18">200920</strain>
    </source>
</reference>
<proteinExistence type="inferred from homology"/>
<comment type="function">
    <text evidence="3 14 16">Endonuclease that specifically degrades the RNA of RNA-DNA hybrids.</text>
</comment>
<evidence type="ECO:0000256" key="8">
    <source>
        <dbReference type="ARBA" id="ARBA00022490"/>
    </source>
</evidence>
<dbReference type="InterPro" id="IPR001352">
    <property type="entry name" value="RNase_HII/HIII"/>
</dbReference>
<evidence type="ECO:0000256" key="12">
    <source>
        <dbReference type="ARBA" id="ARBA00022801"/>
    </source>
</evidence>
<evidence type="ECO:0000313" key="19">
    <source>
        <dbReference type="Proteomes" id="UP001320209"/>
    </source>
</evidence>
<evidence type="ECO:0000256" key="1">
    <source>
        <dbReference type="ARBA" id="ARBA00000077"/>
    </source>
</evidence>
<evidence type="ECO:0000256" key="3">
    <source>
        <dbReference type="ARBA" id="ARBA00004065"/>
    </source>
</evidence>
<organism evidence="18 19">
    <name type="scientific">Candidatus Hydrogenosomobacter endosymbioticus</name>
    <dbReference type="NCBI Taxonomy" id="2558174"/>
    <lineage>
        <taxon>Bacteria</taxon>
        <taxon>Pseudomonadati</taxon>
        <taxon>Pseudomonadota</taxon>
        <taxon>Alphaproteobacteria</taxon>
        <taxon>Holosporales</taxon>
        <taxon>Holosporaceae</taxon>
        <taxon>Candidatus Hydrogenosomobacter</taxon>
    </lineage>
</organism>
<evidence type="ECO:0000256" key="16">
    <source>
        <dbReference type="RuleBase" id="RU003515"/>
    </source>
</evidence>
<keyword evidence="8 14" id="KW-0963">Cytoplasm</keyword>
<keyword evidence="9 14" id="KW-0540">Nuclease</keyword>
<dbReference type="InterPro" id="IPR022898">
    <property type="entry name" value="RNase_HII"/>
</dbReference>
<dbReference type="Proteomes" id="UP001320209">
    <property type="component" value="Chromosome"/>
</dbReference>
<keyword evidence="11 14" id="KW-0255">Endonuclease</keyword>
<comment type="subcellular location">
    <subcellularLocation>
        <location evidence="4 14">Cytoplasm</location>
    </subcellularLocation>
</comment>
<evidence type="ECO:0000256" key="5">
    <source>
        <dbReference type="ARBA" id="ARBA00007383"/>
    </source>
</evidence>
<evidence type="ECO:0000256" key="11">
    <source>
        <dbReference type="ARBA" id="ARBA00022759"/>
    </source>
</evidence>
<feature type="binding site" evidence="14 15">
    <location>
        <position position="21"/>
    </location>
    <ligand>
        <name>a divalent metal cation</name>
        <dbReference type="ChEBI" id="CHEBI:60240"/>
    </ligand>
</feature>
<evidence type="ECO:0000256" key="2">
    <source>
        <dbReference type="ARBA" id="ARBA00001946"/>
    </source>
</evidence>
<evidence type="ECO:0000256" key="4">
    <source>
        <dbReference type="ARBA" id="ARBA00004496"/>
    </source>
</evidence>
<evidence type="ECO:0000259" key="17">
    <source>
        <dbReference type="PROSITE" id="PS51975"/>
    </source>
</evidence>
<accession>A0ABM7V915</accession>
<evidence type="ECO:0000256" key="10">
    <source>
        <dbReference type="ARBA" id="ARBA00022723"/>
    </source>
</evidence>
<comment type="similarity">
    <text evidence="5 14 16">Belongs to the RNase HII family.</text>
</comment>
<dbReference type="Pfam" id="PF01351">
    <property type="entry name" value="RNase_HII"/>
    <property type="match status" value="1"/>
</dbReference>
<evidence type="ECO:0000256" key="9">
    <source>
        <dbReference type="ARBA" id="ARBA00022722"/>
    </source>
</evidence>